<proteinExistence type="predicted"/>
<reference evidence="2 3" key="1">
    <citation type="submission" date="2021-11" db="EMBL/GenBank/DDBJ databases">
        <title>Genomic of Niabella pedocola.</title>
        <authorList>
            <person name="Wu T."/>
        </authorList>
    </citation>
    <scope>NUCLEOTIDE SEQUENCE [LARGE SCALE GENOMIC DNA]</scope>
    <source>
        <strain evidence="2 3">JCM 31011</strain>
    </source>
</reference>
<feature type="domain" description="SPFH" evidence="1">
    <location>
        <begin position="27"/>
        <end position="232"/>
    </location>
</feature>
<dbReference type="RefSeq" id="WP_231008818.1">
    <property type="nucleotide sequence ID" value="NZ_JAJNEC010000008.1"/>
</dbReference>
<dbReference type="PANTHER" id="PTHR37826">
    <property type="entry name" value="FLOTILLIN BAND_7_5 DOMAIN PROTEIN"/>
    <property type="match status" value="1"/>
</dbReference>
<organism evidence="2 3">
    <name type="scientific">Niabella pedocola</name>
    <dbReference type="NCBI Taxonomy" id="1752077"/>
    <lineage>
        <taxon>Bacteria</taxon>
        <taxon>Pseudomonadati</taxon>
        <taxon>Bacteroidota</taxon>
        <taxon>Chitinophagia</taxon>
        <taxon>Chitinophagales</taxon>
        <taxon>Chitinophagaceae</taxon>
        <taxon>Niabella</taxon>
    </lineage>
</organism>
<dbReference type="PANTHER" id="PTHR37826:SF2">
    <property type="entry name" value="ZINC-RIBBON DOMAIN-CONTAINING PROTEIN"/>
    <property type="match status" value="1"/>
</dbReference>
<evidence type="ECO:0000259" key="1">
    <source>
        <dbReference type="Pfam" id="PF13421"/>
    </source>
</evidence>
<accession>A0ABS8PYV9</accession>
<keyword evidence="3" id="KW-1185">Reference proteome</keyword>
<dbReference type="Pfam" id="PF13421">
    <property type="entry name" value="Band_7_1"/>
    <property type="match status" value="1"/>
</dbReference>
<evidence type="ECO:0000313" key="3">
    <source>
        <dbReference type="Proteomes" id="UP001199816"/>
    </source>
</evidence>
<gene>
    <name evidence="2" type="ORF">LQ567_25820</name>
</gene>
<dbReference type="InterPro" id="IPR036013">
    <property type="entry name" value="Band_7/SPFH_dom_sf"/>
</dbReference>
<comment type="caution">
    <text evidence="2">The sequence shown here is derived from an EMBL/GenBank/DDBJ whole genome shotgun (WGS) entry which is preliminary data.</text>
</comment>
<dbReference type="CDD" id="cd03408">
    <property type="entry name" value="SPFH_like_u1"/>
    <property type="match status" value="1"/>
</dbReference>
<sequence length="333" mass="37601">MSLFNLFNNQLSKVIQWENQSPQLLWYRFPSKQNEIKNASKLIVAPGQGCILVYEGTIADIIDTEGIYNLKTDNHPFITTLLKLRQNFESEHKLYIYFFRKAQVVNQAWGTALPVKYVDAVYHIPIEMGANGSFSYAIANPKFFYTEIIGSKATYTTDEMRAVIADRIPQLIATALSEQRYSYQEIDAQLHYIAQQLLRVLNESFTALGLQLTDFRITGTQFDEKTQERIGRVADITTDVKAAGQAGLDYADLEKLRALRDAARNEGGLAGAGIQFGAGMELGKKFNQQTDELLNKSNTDALEKLRKLKLLLDENIITPAEFEEKKKALLGQL</sequence>
<dbReference type="InterPro" id="IPR033880">
    <property type="entry name" value="SPFH_YdjI"/>
</dbReference>
<evidence type="ECO:0000313" key="2">
    <source>
        <dbReference type="EMBL" id="MCD2426230.1"/>
    </source>
</evidence>
<protein>
    <submittedName>
        <fullName evidence="2">SPFH domain-containing protein</fullName>
    </submittedName>
</protein>
<name>A0ABS8PYV9_9BACT</name>
<dbReference type="EMBL" id="JAJNEC010000008">
    <property type="protein sequence ID" value="MCD2426230.1"/>
    <property type="molecule type" value="Genomic_DNA"/>
</dbReference>
<dbReference type="Proteomes" id="UP001199816">
    <property type="component" value="Unassembled WGS sequence"/>
</dbReference>
<dbReference type="SUPFAM" id="SSF117892">
    <property type="entry name" value="Band 7/SPFH domain"/>
    <property type="match status" value="1"/>
</dbReference>